<gene>
    <name evidence="2" type="ORF">S06H3_34032</name>
</gene>
<dbReference type="Gene3D" id="3.30.379.10">
    <property type="entry name" value="Chitobiase/beta-hexosaminidase domain 2-like"/>
    <property type="match status" value="1"/>
</dbReference>
<organism evidence="2">
    <name type="scientific">marine sediment metagenome</name>
    <dbReference type="NCBI Taxonomy" id="412755"/>
    <lineage>
        <taxon>unclassified sequences</taxon>
        <taxon>metagenomes</taxon>
        <taxon>ecological metagenomes</taxon>
    </lineage>
</organism>
<sequence>MKKLLLLLIMLLFVMPLTGQQIKLKDRLIAEKGIRKDFSLVSNGSVADILVDSGDSKTVLLVAGFFSDDVERITGRKPDVKNNIIRYPVI</sequence>
<accession>X1N963</accession>
<reference evidence="2" key="1">
    <citation type="journal article" date="2014" name="Front. Microbiol.">
        <title>High frequency of phylogenetically diverse reductive dehalogenase-homologous genes in deep subseafloor sedimentary metagenomes.</title>
        <authorList>
            <person name="Kawai M."/>
            <person name="Futagami T."/>
            <person name="Toyoda A."/>
            <person name="Takaki Y."/>
            <person name="Nishi S."/>
            <person name="Hori S."/>
            <person name="Arai W."/>
            <person name="Tsubouchi T."/>
            <person name="Morono Y."/>
            <person name="Uchiyama I."/>
            <person name="Ito T."/>
            <person name="Fujiyama A."/>
            <person name="Inagaki F."/>
            <person name="Takami H."/>
        </authorList>
    </citation>
    <scope>NUCLEOTIDE SEQUENCE</scope>
    <source>
        <strain evidence="2">Expedition CK06-06</strain>
    </source>
</reference>
<evidence type="ECO:0000313" key="2">
    <source>
        <dbReference type="EMBL" id="GAI26746.1"/>
    </source>
</evidence>
<protein>
    <submittedName>
        <fullName evidence="2">Uncharacterized protein</fullName>
    </submittedName>
</protein>
<dbReference type="EMBL" id="BARV01020387">
    <property type="protein sequence ID" value="GAI26746.1"/>
    <property type="molecule type" value="Genomic_DNA"/>
</dbReference>
<feature type="non-terminal residue" evidence="2">
    <location>
        <position position="90"/>
    </location>
</feature>
<evidence type="ECO:0000256" key="1">
    <source>
        <dbReference type="ARBA" id="ARBA00022801"/>
    </source>
</evidence>
<keyword evidence="1" id="KW-0378">Hydrolase</keyword>
<dbReference type="AlphaFoldDB" id="X1N963"/>
<comment type="caution">
    <text evidence="2">The sequence shown here is derived from an EMBL/GenBank/DDBJ whole genome shotgun (WGS) entry which is preliminary data.</text>
</comment>
<name>X1N963_9ZZZZ</name>
<proteinExistence type="predicted"/>
<dbReference type="InterPro" id="IPR029018">
    <property type="entry name" value="Hex-like_dom2"/>
</dbReference>
<dbReference type="GO" id="GO:0016787">
    <property type="term" value="F:hydrolase activity"/>
    <property type="evidence" value="ECO:0007669"/>
    <property type="project" value="UniProtKB-KW"/>
</dbReference>